<evidence type="ECO:0008006" key="4">
    <source>
        <dbReference type="Google" id="ProtNLM"/>
    </source>
</evidence>
<dbReference type="RefSeq" id="WP_254032674.1">
    <property type="nucleotide sequence ID" value="NZ_LR882963.1"/>
</dbReference>
<dbReference type="Gene3D" id="2.60.40.10">
    <property type="entry name" value="Immunoglobulins"/>
    <property type="match status" value="2"/>
</dbReference>
<accession>A0AAD1Q6R2</accession>
<dbReference type="Proteomes" id="UP001153761">
    <property type="component" value="Chromosome"/>
</dbReference>
<feature type="compositionally biased region" description="Basic and acidic residues" evidence="1">
    <location>
        <begin position="174"/>
        <end position="186"/>
    </location>
</feature>
<dbReference type="EMBL" id="LR882963">
    <property type="protein sequence ID" value="CAD5974506.1"/>
    <property type="molecule type" value="Genomic_DNA"/>
</dbReference>
<reference evidence="2" key="1">
    <citation type="submission" date="2020-09" db="EMBL/GenBank/DDBJ databases">
        <authorList>
            <person name="Blom J."/>
        </authorList>
    </citation>
    <scope>NUCLEOTIDE SEQUENCE</scope>
    <source>
        <strain evidence="2">No.66</strain>
    </source>
</reference>
<dbReference type="AlphaFoldDB" id="A0AAD1Q6R2"/>
<evidence type="ECO:0000256" key="1">
    <source>
        <dbReference type="SAM" id="MobiDB-lite"/>
    </source>
</evidence>
<organism evidence="2 3">
    <name type="scientific">Planktothrix agardhii</name>
    <name type="common">Oscillatoria agardhii</name>
    <dbReference type="NCBI Taxonomy" id="1160"/>
    <lineage>
        <taxon>Bacteria</taxon>
        <taxon>Bacillati</taxon>
        <taxon>Cyanobacteriota</taxon>
        <taxon>Cyanophyceae</taxon>
        <taxon>Oscillatoriophycideae</taxon>
        <taxon>Oscillatoriales</taxon>
        <taxon>Microcoleaceae</taxon>
        <taxon>Planktothrix</taxon>
    </lineage>
</organism>
<feature type="region of interest" description="Disordered" evidence="1">
    <location>
        <begin position="166"/>
        <end position="186"/>
    </location>
</feature>
<sequence length="597" mass="63155">MATNSFLLNPFTGAPAKVNVTLTDNGSNQVEVKLDVVSGYIADIVGFFANFNNGLTVNQNFSIDPNTLSSSPNAITGVATTSPDFKKLYLDDSGSTIDGIEALDNDVNLNGGGDQRTYQLGVQIGKGGKGQEDDYQSVTFNLLATGLDVSDFSKIGIRLQSVGADSNGNGTIEEGERGGSSKLEGEVPKTFNISGTKYLDQTGDGIITGDPGLGGVEIFIDKNNNGSYDEGELETTTATDGTWSFNNLGQDALGKKVYEILPDGYTQTVGNDGYTLPTVGGQNQTGLNFANFKLFNISGTKYRDKKGDGITTDDTGLGGVEIFIDKNNNGSYDDGDDVKTTTATNGTWSFSNLGQDALGKKVYEILPDGYTQTVGNDGYTLPTVGGQNQTGLNFANFKPYGLGKTPGFWKQSQHFQYWPKYIEGENQGKFVYNTTDKFSTTFGVGTTDGGLFKYPTDNSGVKWFTDSLIGALSAEGSTGAGAVKTYGNISALGRSATAALLNATSDELNNYVKGSNINYIIDEDLLSPNDRTFLSTKVDGIFDIDGSRIGPADGIISSQEVINAVKDVFTLGGGLYGKSDVNTLATAFDKMNNMGGG</sequence>
<proteinExistence type="predicted"/>
<name>A0AAD1Q6R2_PLAAG</name>
<dbReference type="InterPro" id="IPR013783">
    <property type="entry name" value="Ig-like_fold"/>
</dbReference>
<evidence type="ECO:0000313" key="2">
    <source>
        <dbReference type="EMBL" id="CAD5974506.1"/>
    </source>
</evidence>
<gene>
    <name evidence="2" type="ORF">PANO66_04217</name>
</gene>
<evidence type="ECO:0000313" key="3">
    <source>
        <dbReference type="Proteomes" id="UP001153761"/>
    </source>
</evidence>
<protein>
    <recommendedName>
        <fullName evidence="4">SD-repeat containing protein B domain-containing protein</fullName>
    </recommendedName>
</protein>